<comment type="caution">
    <text evidence="2">The sequence shown here is derived from an EMBL/GenBank/DDBJ whole genome shotgun (WGS) entry which is preliminary data.</text>
</comment>
<dbReference type="AlphaFoldDB" id="A0A7Y9J0N8"/>
<sequence>MRRRSVLLAGGTGLVASAVAGTALLPDRTEAAPVPRLLTDATWHAPDPAADGAWLARGSVPGTGGPWEAMVRQALLDVRALTGANGAVAAGPAAAWNHAWPRDSAFAAVALARTGHLDEAAAVLGFLAAVQLRDGGFEARYLLDGSGTPDDRQRQDDGAGWALWALRGVLDAEPATAADRAPQLRGLLEDALDFVLERTSGGDRLPDPSPDYWERRERHLTLGTVAPLLAGLRAGAAGLVHLGERRRAREVSAAGEHLAGLVHAEFAPGGYARYAGRGEPPGEPDAAVTFLLPPFTARADPGVLAAFDRYQVAAARPAGGLAPGAGWRRDGVSWTPETALAAFAAACAGRVDQARRWLDWLNAHRTAWGSLPEKVLADGSPAGPAPLAWSAATTVLAVAALPPV</sequence>
<evidence type="ECO:0000256" key="1">
    <source>
        <dbReference type="SAM" id="SignalP"/>
    </source>
</evidence>
<dbReference type="GO" id="GO:0004553">
    <property type="term" value="F:hydrolase activity, hydrolyzing O-glycosyl compounds"/>
    <property type="evidence" value="ECO:0007669"/>
    <property type="project" value="TreeGrafter"/>
</dbReference>
<keyword evidence="1" id="KW-0732">Signal</keyword>
<gene>
    <name evidence="2" type="ORF">BJ968_002002</name>
</gene>
<keyword evidence="3" id="KW-1185">Reference proteome</keyword>
<dbReference type="RefSeq" id="WP_218884974.1">
    <property type="nucleotide sequence ID" value="NZ_BAAAGN010000004.1"/>
</dbReference>
<dbReference type="InterPro" id="IPR008928">
    <property type="entry name" value="6-hairpin_glycosidase_sf"/>
</dbReference>
<evidence type="ECO:0000313" key="3">
    <source>
        <dbReference type="Proteomes" id="UP000521922"/>
    </source>
</evidence>
<feature type="signal peptide" evidence="1">
    <location>
        <begin position="1"/>
        <end position="20"/>
    </location>
</feature>
<feature type="chain" id="PRO_5039342422" evidence="1">
    <location>
        <begin position="21"/>
        <end position="404"/>
    </location>
</feature>
<dbReference type="EMBL" id="JACCBB010000001">
    <property type="protein sequence ID" value="NYD22462.1"/>
    <property type="molecule type" value="Genomic_DNA"/>
</dbReference>
<dbReference type="PANTHER" id="PTHR31616">
    <property type="entry name" value="TREHALASE"/>
    <property type="match status" value="1"/>
</dbReference>
<protein>
    <submittedName>
        <fullName evidence="2">GH15 family glucan-1,4-alpha-glucosidase</fullName>
    </submittedName>
</protein>
<organism evidence="2 3">
    <name type="scientific">Kineococcus aurantiacus</name>
    <dbReference type="NCBI Taxonomy" id="37633"/>
    <lineage>
        <taxon>Bacteria</taxon>
        <taxon>Bacillati</taxon>
        <taxon>Actinomycetota</taxon>
        <taxon>Actinomycetes</taxon>
        <taxon>Kineosporiales</taxon>
        <taxon>Kineosporiaceae</taxon>
        <taxon>Kineococcus</taxon>
    </lineage>
</organism>
<evidence type="ECO:0000313" key="2">
    <source>
        <dbReference type="EMBL" id="NYD22462.1"/>
    </source>
</evidence>
<dbReference type="SUPFAM" id="SSF48208">
    <property type="entry name" value="Six-hairpin glycosidases"/>
    <property type="match status" value="1"/>
</dbReference>
<dbReference type="PANTHER" id="PTHR31616:SF0">
    <property type="entry name" value="GLUCAN 1,4-ALPHA-GLUCOSIDASE"/>
    <property type="match status" value="1"/>
</dbReference>
<dbReference type="GO" id="GO:0005975">
    <property type="term" value="P:carbohydrate metabolic process"/>
    <property type="evidence" value="ECO:0007669"/>
    <property type="project" value="InterPro"/>
</dbReference>
<dbReference type="InterPro" id="IPR012341">
    <property type="entry name" value="6hp_glycosidase-like_sf"/>
</dbReference>
<accession>A0A7Y9J0N8</accession>
<proteinExistence type="predicted"/>
<name>A0A7Y9J0N8_9ACTN</name>
<reference evidence="2 3" key="1">
    <citation type="submission" date="2020-07" db="EMBL/GenBank/DDBJ databases">
        <title>Sequencing the genomes of 1000 actinobacteria strains.</title>
        <authorList>
            <person name="Klenk H.-P."/>
        </authorList>
    </citation>
    <scope>NUCLEOTIDE SEQUENCE [LARGE SCALE GENOMIC DNA]</scope>
    <source>
        <strain evidence="2 3">DSM 7487</strain>
    </source>
</reference>
<dbReference type="Gene3D" id="1.50.10.10">
    <property type="match status" value="1"/>
</dbReference>
<dbReference type="Proteomes" id="UP000521922">
    <property type="component" value="Unassembled WGS sequence"/>
</dbReference>